<reference evidence="2 3" key="1">
    <citation type="submission" date="2018-08" db="EMBL/GenBank/DDBJ databases">
        <title>Sequencing the genomes of 1000 actinobacteria strains.</title>
        <authorList>
            <person name="Klenk H.-P."/>
        </authorList>
    </citation>
    <scope>NUCLEOTIDE SEQUENCE [LARGE SCALE GENOMIC DNA]</scope>
    <source>
        <strain evidence="2 3">DSM 43927</strain>
    </source>
</reference>
<name>A0A3D9T6Q7_9ACTN</name>
<proteinExistence type="predicted"/>
<accession>A0A3D9T6Q7</accession>
<keyword evidence="1" id="KW-0812">Transmembrane</keyword>
<sequence>MADLLQLVGFVVVFLVVGFVFVTVFIFGGLPIFDAFMRGIGTLILKMLGSSRPASSYTAEEYFGKDRQARKKARKRSSDT</sequence>
<dbReference type="RefSeq" id="WP_116024756.1">
    <property type="nucleotide sequence ID" value="NZ_QTTT01000001.1"/>
</dbReference>
<comment type="caution">
    <text evidence="2">The sequence shown here is derived from an EMBL/GenBank/DDBJ whole genome shotgun (WGS) entry which is preliminary data.</text>
</comment>
<keyword evidence="1" id="KW-0472">Membrane</keyword>
<dbReference type="AlphaFoldDB" id="A0A3D9T6Q7"/>
<organism evidence="2 3">
    <name type="scientific">Thermomonospora umbrina</name>
    <dbReference type="NCBI Taxonomy" id="111806"/>
    <lineage>
        <taxon>Bacteria</taxon>
        <taxon>Bacillati</taxon>
        <taxon>Actinomycetota</taxon>
        <taxon>Actinomycetes</taxon>
        <taxon>Streptosporangiales</taxon>
        <taxon>Thermomonosporaceae</taxon>
        <taxon>Thermomonospora</taxon>
    </lineage>
</organism>
<keyword evidence="3" id="KW-1185">Reference proteome</keyword>
<gene>
    <name evidence="2" type="ORF">DFJ69_4964</name>
</gene>
<protein>
    <submittedName>
        <fullName evidence="2">Uncharacterized protein</fullName>
    </submittedName>
</protein>
<keyword evidence="1" id="KW-1133">Transmembrane helix</keyword>
<dbReference type="EMBL" id="QTTT01000001">
    <property type="protein sequence ID" value="REE99451.1"/>
    <property type="molecule type" value="Genomic_DNA"/>
</dbReference>
<feature type="transmembrane region" description="Helical" evidence="1">
    <location>
        <begin position="6"/>
        <end position="30"/>
    </location>
</feature>
<dbReference type="Proteomes" id="UP000256661">
    <property type="component" value="Unassembled WGS sequence"/>
</dbReference>
<evidence type="ECO:0000313" key="2">
    <source>
        <dbReference type="EMBL" id="REE99451.1"/>
    </source>
</evidence>
<evidence type="ECO:0000313" key="3">
    <source>
        <dbReference type="Proteomes" id="UP000256661"/>
    </source>
</evidence>
<evidence type="ECO:0000256" key="1">
    <source>
        <dbReference type="SAM" id="Phobius"/>
    </source>
</evidence>